<evidence type="ECO:0000256" key="34">
    <source>
        <dbReference type="ARBA" id="ARBA00076318"/>
    </source>
</evidence>
<evidence type="ECO:0000256" key="17">
    <source>
        <dbReference type="ARBA" id="ARBA00022771"/>
    </source>
</evidence>
<dbReference type="PROSITE" id="PS50280">
    <property type="entry name" value="SET"/>
    <property type="match status" value="1"/>
</dbReference>
<evidence type="ECO:0000256" key="7">
    <source>
        <dbReference type="ARBA" id="ARBA00012183"/>
    </source>
</evidence>
<keyword evidence="19" id="KW-0156">Chromatin regulator</keyword>
<evidence type="ECO:0000256" key="42">
    <source>
        <dbReference type="SAM" id="MobiDB-lite"/>
    </source>
</evidence>
<comment type="function">
    <text evidence="1">May be involved in transcriptional regulation.</text>
</comment>
<evidence type="ECO:0000256" key="6">
    <source>
        <dbReference type="ARBA" id="ARBA00012182"/>
    </source>
</evidence>
<accession>A0A9B0UBC3</accession>
<evidence type="ECO:0000256" key="40">
    <source>
        <dbReference type="ARBA" id="ARBA00082173"/>
    </source>
</evidence>
<evidence type="ECO:0000256" key="27">
    <source>
        <dbReference type="ARBA" id="ARBA00048226"/>
    </source>
</evidence>
<dbReference type="FunFam" id="3.30.160.60:FF:000155">
    <property type="entry name" value="zinc finger protein 133 isoform X1"/>
    <property type="match status" value="1"/>
</dbReference>
<dbReference type="GO" id="GO:0043565">
    <property type="term" value="F:sequence-specific DNA binding"/>
    <property type="evidence" value="ECO:0007669"/>
    <property type="project" value="UniProtKB-ARBA"/>
</dbReference>
<feature type="domain" description="C2H2-type" evidence="43">
    <location>
        <begin position="612"/>
        <end position="639"/>
    </location>
</feature>
<keyword evidence="17 41" id="KW-0863">Zinc-finger</keyword>
<keyword evidence="16" id="KW-0677">Repeat</keyword>
<dbReference type="FunFam" id="2.170.270.10:FF:000031">
    <property type="entry name" value="probable histone-lysine N-methyltransferase PRDM7"/>
    <property type="match status" value="1"/>
</dbReference>
<evidence type="ECO:0000256" key="5">
    <source>
        <dbReference type="ARBA" id="ARBA00012178"/>
    </source>
</evidence>
<dbReference type="GO" id="GO:0010845">
    <property type="term" value="P:positive regulation of reciprocal meiotic recombination"/>
    <property type="evidence" value="ECO:0007669"/>
    <property type="project" value="UniProtKB-ARBA"/>
</dbReference>
<evidence type="ECO:0000256" key="12">
    <source>
        <dbReference type="ARBA" id="ARBA00022603"/>
    </source>
</evidence>
<feature type="domain" description="KRAB" evidence="45">
    <location>
        <begin position="60"/>
        <end position="137"/>
    </location>
</feature>
<dbReference type="InterPro" id="IPR036236">
    <property type="entry name" value="Znf_C2H2_sf"/>
</dbReference>
<dbReference type="Proteomes" id="UP000504623">
    <property type="component" value="Unplaced"/>
</dbReference>
<evidence type="ECO:0000256" key="10">
    <source>
        <dbReference type="ARBA" id="ARBA00022454"/>
    </source>
</evidence>
<keyword evidence="18" id="KW-0862">Zinc</keyword>
<evidence type="ECO:0000256" key="30">
    <source>
        <dbReference type="ARBA" id="ARBA00052676"/>
    </source>
</evidence>
<comment type="catalytic activity">
    <reaction evidence="31">
        <text>L-lysyl(4)-[histone H3] + 3 S-adenosyl-L-methionine = N(6),N(6),N(6)-trimethyl-L-lysyl(4)-[histone H3] + 3 S-adenosyl-L-homocysteine + 3 H(+)</text>
        <dbReference type="Rhea" id="RHEA:60260"/>
        <dbReference type="Rhea" id="RHEA-COMP:15537"/>
        <dbReference type="Rhea" id="RHEA-COMP:15547"/>
        <dbReference type="ChEBI" id="CHEBI:15378"/>
        <dbReference type="ChEBI" id="CHEBI:29969"/>
        <dbReference type="ChEBI" id="CHEBI:57856"/>
        <dbReference type="ChEBI" id="CHEBI:59789"/>
        <dbReference type="ChEBI" id="CHEBI:61961"/>
        <dbReference type="EC" id="2.1.1.354"/>
    </reaction>
    <physiologicalReaction direction="left-to-right" evidence="31">
        <dbReference type="Rhea" id="RHEA:60261"/>
    </physiologicalReaction>
</comment>
<keyword evidence="24" id="KW-0539">Nucleus</keyword>
<feature type="domain" description="C2H2-type" evidence="43">
    <location>
        <begin position="584"/>
        <end position="611"/>
    </location>
</feature>
<dbReference type="OrthoDB" id="9439903at2759"/>
<evidence type="ECO:0000256" key="28">
    <source>
        <dbReference type="ARBA" id="ARBA00048710"/>
    </source>
</evidence>
<sequence>MNHQHETPDLTPSSLKSRQIPGPPHALSRRNPKSPYPEEAQTPSSFQNPNQTDCRAVTKEAFRDIAKYFTTEEWAEMAECEKFHYRNVKRNYGTLLNLGLRGPRPAFMCHHRQIIKAQMDNSEDSDEEWKPRQKVKPPWVASRVKQSKQQKETPRTPLSNECSLKELSGTAILGSTTDSELPQRLASPPQEPSPSDQHSTQKLEPRIKEVEVKTYSLRERKGLTYQEIGEPQDDDYLYCEMCQNFFIDICATHGAPTFIKDSPMDKGHPNRSILTLPPGLRIGPSGIPEAGLGVWNEGSELPRGLHFGPYEGTVTEDKGTANNGYSWQITKGRNCYEYVNGKDEAQANWMRYVNCARDEEEQNLEAFQYHRQIYYRTCHTIRSGCELLVWYGDEYGQELGIKRGSSWKKELTPGTEAKPEIHPCPSCPMAFSSQKFLSQHMKYKHPSQSAPGTAVGKHLQPEDPHPGDGKQWHSEQHTWNDRAEVVETGDEPKPMFESTRQEGISKAFSELSKGQTGSSRVAKTMMETEPSLGQKVNAEDASKLFLGIRISGIAKVKCRECGRGFSHKSVLIKHQRTHSGEKPYVCGECGRGFSQKSDLIRHQRTHSGEKPYVCRECGRGFSENSVLIKHQRTHSGEKPYDEPGPHWIPERLVQHVADAGGDPLGCRPTPTAGETCVLEGEESSPAPIILE</sequence>
<dbReference type="GeneID" id="102825977"/>
<keyword evidence="14" id="KW-0949">S-adenosyl-L-methionine</keyword>
<evidence type="ECO:0000256" key="19">
    <source>
        <dbReference type="ARBA" id="ARBA00022853"/>
    </source>
</evidence>
<keyword evidence="15" id="KW-0479">Metal-binding</keyword>
<dbReference type="SMART" id="SM00355">
    <property type="entry name" value="ZnF_C2H2"/>
    <property type="match status" value="4"/>
</dbReference>
<dbReference type="Pfam" id="PF21225">
    <property type="entry name" value="zf-C2H2_5"/>
    <property type="match status" value="1"/>
</dbReference>
<evidence type="ECO:0000256" key="26">
    <source>
        <dbReference type="ARBA" id="ARBA00047738"/>
    </source>
</evidence>
<dbReference type="PANTHER" id="PTHR16515:SF10">
    <property type="entry name" value="HISTONE-LYSINE N-METHYLTRANSFERASE PRDM9-RELATED"/>
    <property type="match status" value="1"/>
</dbReference>
<evidence type="ECO:0000256" key="29">
    <source>
        <dbReference type="ARBA" id="ARBA00050525"/>
    </source>
</evidence>
<dbReference type="GO" id="GO:0006355">
    <property type="term" value="P:regulation of DNA-templated transcription"/>
    <property type="evidence" value="ECO:0007669"/>
    <property type="project" value="InterPro"/>
</dbReference>
<dbReference type="PANTHER" id="PTHR16515">
    <property type="entry name" value="PR DOMAIN ZINC FINGER PROTEIN"/>
    <property type="match status" value="1"/>
</dbReference>
<dbReference type="GO" id="GO:0061982">
    <property type="term" value="P:meiosis I cell cycle process"/>
    <property type="evidence" value="ECO:0007669"/>
    <property type="project" value="UniProtKB-ARBA"/>
</dbReference>
<evidence type="ECO:0000256" key="4">
    <source>
        <dbReference type="ARBA" id="ARBA00006991"/>
    </source>
</evidence>
<dbReference type="SUPFAM" id="SSF57667">
    <property type="entry name" value="beta-beta-alpha zinc fingers"/>
    <property type="match status" value="2"/>
</dbReference>
<keyword evidence="21" id="KW-0238">DNA-binding</keyword>
<evidence type="ECO:0000256" key="20">
    <source>
        <dbReference type="ARBA" id="ARBA00023015"/>
    </source>
</evidence>
<evidence type="ECO:0000256" key="14">
    <source>
        <dbReference type="ARBA" id="ARBA00022691"/>
    </source>
</evidence>
<evidence type="ECO:0000256" key="32">
    <source>
        <dbReference type="ARBA" id="ARBA00072902"/>
    </source>
</evidence>
<keyword evidence="12" id="KW-0489">Methyltransferase</keyword>
<dbReference type="InterPro" id="IPR013087">
    <property type="entry name" value="Znf_C2H2_type"/>
</dbReference>
<dbReference type="InterPro" id="IPR001909">
    <property type="entry name" value="KRAB"/>
</dbReference>
<dbReference type="InterPro" id="IPR003655">
    <property type="entry name" value="aKRAB"/>
</dbReference>
<evidence type="ECO:0000256" key="21">
    <source>
        <dbReference type="ARBA" id="ARBA00023125"/>
    </source>
</evidence>
<feature type="region of interest" description="Disordered" evidence="42">
    <location>
        <begin position="438"/>
        <end position="475"/>
    </location>
</feature>
<dbReference type="EC" id="2.1.1.359" evidence="5"/>
<comment type="catalytic activity">
    <reaction evidence="30">
        <text>L-lysyl(9)-[histone H3] + 3 S-adenosyl-L-methionine = N(6),N(6),N(6)-trimethyl-L-lysyl(9)-[histone H3] + 3 S-adenosyl-L-homocysteine + 3 H(+)</text>
        <dbReference type="Rhea" id="RHEA:60276"/>
        <dbReference type="Rhea" id="RHEA-COMP:15538"/>
        <dbReference type="Rhea" id="RHEA-COMP:15546"/>
        <dbReference type="ChEBI" id="CHEBI:15378"/>
        <dbReference type="ChEBI" id="CHEBI:29969"/>
        <dbReference type="ChEBI" id="CHEBI:57856"/>
        <dbReference type="ChEBI" id="CHEBI:59789"/>
        <dbReference type="ChEBI" id="CHEBI:61961"/>
        <dbReference type="EC" id="2.1.1.355"/>
    </reaction>
    <physiologicalReaction direction="left-to-right" evidence="30">
        <dbReference type="Rhea" id="RHEA:60277"/>
    </physiologicalReaction>
</comment>
<proteinExistence type="inferred from homology"/>
<keyword evidence="22" id="KW-0010">Activator</keyword>
<dbReference type="InterPro" id="IPR036051">
    <property type="entry name" value="KRAB_dom_sf"/>
</dbReference>
<evidence type="ECO:0000256" key="37">
    <source>
        <dbReference type="ARBA" id="ARBA00078684"/>
    </source>
</evidence>
<evidence type="ECO:0000256" key="15">
    <source>
        <dbReference type="ARBA" id="ARBA00022723"/>
    </source>
</evidence>
<feature type="compositionally biased region" description="Polar residues" evidence="42">
    <location>
        <begin position="41"/>
        <end position="52"/>
    </location>
</feature>
<evidence type="ECO:0000256" key="18">
    <source>
        <dbReference type="ARBA" id="ARBA00022833"/>
    </source>
</evidence>
<evidence type="ECO:0000259" key="44">
    <source>
        <dbReference type="PROSITE" id="PS50280"/>
    </source>
</evidence>
<dbReference type="InterPro" id="IPR048414">
    <property type="entry name" value="PDRM9-like_Znf-C2H2"/>
</dbReference>
<keyword evidence="20" id="KW-0805">Transcription regulation</keyword>
<evidence type="ECO:0000313" key="47">
    <source>
        <dbReference type="Proteomes" id="UP000504623"/>
    </source>
</evidence>
<dbReference type="PROSITE" id="PS00028">
    <property type="entry name" value="ZINC_FINGER_C2H2_1"/>
    <property type="match status" value="4"/>
</dbReference>
<keyword evidence="11" id="KW-0488">Methylation</keyword>
<dbReference type="EC" id="2.1.1.361" evidence="8"/>
<evidence type="ECO:0000256" key="16">
    <source>
        <dbReference type="ARBA" id="ARBA00022737"/>
    </source>
</evidence>
<dbReference type="CDD" id="cd19193">
    <property type="entry name" value="PR-SET_PRDM7_9"/>
    <property type="match status" value="1"/>
</dbReference>
<comment type="similarity">
    <text evidence="4">Belongs to the krueppel C2H2-type zinc-finger protein family.</text>
</comment>
<dbReference type="GO" id="GO:0008270">
    <property type="term" value="F:zinc ion binding"/>
    <property type="evidence" value="ECO:0007669"/>
    <property type="project" value="UniProtKB-KW"/>
</dbReference>
<dbReference type="Pfam" id="PF21549">
    <property type="entry name" value="PRDM2_PR"/>
    <property type="match status" value="1"/>
</dbReference>
<evidence type="ECO:0000256" key="38">
    <source>
        <dbReference type="ARBA" id="ARBA00080666"/>
    </source>
</evidence>
<dbReference type="SMART" id="SM00349">
    <property type="entry name" value="KRAB"/>
    <property type="match status" value="1"/>
</dbReference>
<protein>
    <recommendedName>
        <fullName evidence="32">Histone-lysine N-methyltransferase PRDM9</fullName>
        <ecNumber evidence="6">2.1.1.354</ecNumber>
        <ecNumber evidence="7">2.1.1.355</ecNumber>
        <ecNumber evidence="5">2.1.1.359</ecNumber>
        <ecNumber evidence="8">2.1.1.361</ecNumber>
        <ecNumber evidence="9">2.1.1.362</ecNumber>
    </recommendedName>
    <alternativeName>
        <fullName evidence="34">PR domain zinc finger protein 9</fullName>
    </alternativeName>
    <alternativeName>
        <fullName evidence="40">PR domain-containing protein 9</fullName>
    </alternativeName>
    <alternativeName>
        <fullName evidence="36">Protein-lysine N-methyltransferase PRDM9</fullName>
    </alternativeName>
    <alternativeName>
        <fullName evidence="37">[histone H3]-lysine36 N-trimethyltransferase PRDM9</fullName>
    </alternativeName>
    <alternativeName>
        <fullName evidence="38">[histone H3]-lysine4 N-trimethyltransferase PRDM9</fullName>
    </alternativeName>
    <alternativeName>
        <fullName evidence="33">[histone H3]-lysine9 N-trimethyltransferase PRDM9</fullName>
    </alternativeName>
    <alternativeName>
        <fullName evidence="35">[histone H4]-N-methyl-L-lysine20 N-methyltransferase PRDM9</fullName>
    </alternativeName>
    <alternativeName>
        <fullName evidence="39">[histone H4]-lysine20 N-methyltransferase PRDM9</fullName>
    </alternativeName>
</protein>
<dbReference type="Gene3D" id="3.30.160.60">
    <property type="entry name" value="Classic Zinc Finger"/>
    <property type="match status" value="4"/>
</dbReference>
<dbReference type="SUPFAM" id="SSF109640">
    <property type="entry name" value="KRAB domain (Kruppel-associated box)"/>
    <property type="match status" value="1"/>
</dbReference>
<keyword evidence="25" id="KW-0469">Meiosis</keyword>
<evidence type="ECO:0000256" key="31">
    <source>
        <dbReference type="ARBA" id="ARBA00052951"/>
    </source>
</evidence>
<dbReference type="InterPro" id="IPR019041">
    <property type="entry name" value="SSXRD_motif"/>
</dbReference>
<evidence type="ECO:0000259" key="45">
    <source>
        <dbReference type="PROSITE" id="PS50805"/>
    </source>
</evidence>
<dbReference type="PROSITE" id="PS50805">
    <property type="entry name" value="KRAB"/>
    <property type="match status" value="1"/>
</dbReference>
<evidence type="ECO:0000256" key="25">
    <source>
        <dbReference type="ARBA" id="ARBA00023254"/>
    </source>
</evidence>
<keyword evidence="10" id="KW-0158">Chromosome</keyword>
<evidence type="ECO:0000256" key="33">
    <source>
        <dbReference type="ARBA" id="ARBA00075660"/>
    </source>
</evidence>
<dbReference type="PROSITE" id="PS50157">
    <property type="entry name" value="ZINC_FINGER_C2H2_2"/>
    <property type="match status" value="4"/>
</dbReference>
<dbReference type="InterPro" id="IPR046341">
    <property type="entry name" value="SET_dom_sf"/>
</dbReference>
<evidence type="ECO:0000256" key="1">
    <source>
        <dbReference type="ARBA" id="ARBA00003767"/>
    </source>
</evidence>
<evidence type="ECO:0000256" key="41">
    <source>
        <dbReference type="PROSITE-ProRule" id="PRU00042"/>
    </source>
</evidence>
<dbReference type="AlphaFoldDB" id="A0A9B0UBC3"/>
<comment type="catalytic activity">
    <reaction evidence="27">
        <text>L-lysyl(20)-[histone H4] + S-adenosyl-L-methionine = N(6)-methyl-L-lysyl(20)-[histone H4] + S-adenosyl-L-homocysteine + H(+)</text>
        <dbReference type="Rhea" id="RHEA:60344"/>
        <dbReference type="Rhea" id="RHEA-COMP:15554"/>
        <dbReference type="Rhea" id="RHEA-COMP:15555"/>
        <dbReference type="ChEBI" id="CHEBI:15378"/>
        <dbReference type="ChEBI" id="CHEBI:29969"/>
        <dbReference type="ChEBI" id="CHEBI:57856"/>
        <dbReference type="ChEBI" id="CHEBI:59789"/>
        <dbReference type="ChEBI" id="CHEBI:61929"/>
        <dbReference type="EC" id="2.1.1.361"/>
    </reaction>
    <physiologicalReaction direction="left-to-right" evidence="27">
        <dbReference type="Rhea" id="RHEA:60345"/>
    </physiologicalReaction>
</comment>
<feature type="domain" description="C2H2-type" evidence="43">
    <location>
        <begin position="422"/>
        <end position="450"/>
    </location>
</feature>
<dbReference type="GO" id="GO:0140944">
    <property type="term" value="F:histone H4K20 monomethyltransferase activity"/>
    <property type="evidence" value="ECO:0007669"/>
    <property type="project" value="UniProtKB-EC"/>
</dbReference>
<reference evidence="48" key="1">
    <citation type="submission" date="2025-08" db="UniProtKB">
        <authorList>
            <consortium name="RefSeq"/>
        </authorList>
    </citation>
    <scope>IDENTIFICATION</scope>
    <source>
        <tissue evidence="48">Spleen</tissue>
    </source>
</reference>
<evidence type="ECO:0000256" key="36">
    <source>
        <dbReference type="ARBA" id="ARBA00076659"/>
    </source>
</evidence>
<dbReference type="Pfam" id="PF01352">
    <property type="entry name" value="KRAB"/>
    <property type="match status" value="1"/>
</dbReference>
<evidence type="ECO:0000256" key="13">
    <source>
        <dbReference type="ARBA" id="ARBA00022679"/>
    </source>
</evidence>
<evidence type="ECO:0000256" key="39">
    <source>
        <dbReference type="ARBA" id="ARBA00080805"/>
    </source>
</evidence>
<dbReference type="PROSITE" id="PS50806">
    <property type="entry name" value="KRAB_RELATED"/>
    <property type="match status" value="1"/>
</dbReference>
<feature type="region of interest" description="Disordered" evidence="42">
    <location>
        <begin position="119"/>
        <end position="161"/>
    </location>
</feature>
<comment type="catalytic activity">
    <reaction evidence="29">
        <text>L-lysyl(36)-[histone H3] + 3 S-adenosyl-L-methionine = N(6),N(6),N(6)-trimethyl-L-lysyl(36)-[histone H3] + 3 S-adenosyl-L-homocysteine + 3 H(+)</text>
        <dbReference type="Rhea" id="RHEA:60324"/>
        <dbReference type="Rhea" id="RHEA-COMP:9785"/>
        <dbReference type="Rhea" id="RHEA-COMP:15536"/>
        <dbReference type="ChEBI" id="CHEBI:15378"/>
        <dbReference type="ChEBI" id="CHEBI:29969"/>
        <dbReference type="ChEBI" id="CHEBI:57856"/>
        <dbReference type="ChEBI" id="CHEBI:59789"/>
        <dbReference type="ChEBI" id="CHEBI:61961"/>
        <dbReference type="EC" id="2.1.1.359"/>
    </reaction>
    <physiologicalReaction direction="left-to-right" evidence="29">
        <dbReference type="Rhea" id="RHEA:60325"/>
    </physiologicalReaction>
</comment>
<organism evidence="47 48">
    <name type="scientific">Chrysochloris asiatica</name>
    <name type="common">Cape golden mole</name>
    <dbReference type="NCBI Taxonomy" id="185453"/>
    <lineage>
        <taxon>Eukaryota</taxon>
        <taxon>Metazoa</taxon>
        <taxon>Chordata</taxon>
        <taxon>Craniata</taxon>
        <taxon>Vertebrata</taxon>
        <taxon>Euteleostomi</taxon>
        <taxon>Mammalia</taxon>
        <taxon>Eutheria</taxon>
        <taxon>Afrotheria</taxon>
        <taxon>Chrysochloridae</taxon>
        <taxon>Chrysochlorinae</taxon>
        <taxon>Chrysochloris</taxon>
    </lineage>
</organism>
<feature type="domain" description="KRAB-related" evidence="46">
    <location>
        <begin position="57"/>
        <end position="120"/>
    </location>
</feature>
<evidence type="ECO:0000256" key="24">
    <source>
        <dbReference type="ARBA" id="ARBA00023242"/>
    </source>
</evidence>
<dbReference type="EC" id="2.1.1.355" evidence="7"/>
<feature type="domain" description="SET" evidence="44">
    <location>
        <begin position="278"/>
        <end position="392"/>
    </location>
</feature>
<comment type="subcellular location">
    <subcellularLocation>
        <location evidence="3">Chromosome</location>
    </subcellularLocation>
    <subcellularLocation>
        <location evidence="2">Nucleus</location>
    </subcellularLocation>
</comment>
<dbReference type="GO" id="GO:0005654">
    <property type="term" value="C:nucleoplasm"/>
    <property type="evidence" value="ECO:0007669"/>
    <property type="project" value="UniProtKB-ARBA"/>
</dbReference>
<dbReference type="GO" id="GO:0140949">
    <property type="term" value="F:histone H3K9 trimethyltransferase activity"/>
    <property type="evidence" value="ECO:0007669"/>
    <property type="project" value="UniProtKB-EC"/>
</dbReference>
<dbReference type="InterPro" id="IPR050331">
    <property type="entry name" value="Zinc_finger"/>
</dbReference>
<gene>
    <name evidence="48" type="primary">LOC102825977</name>
</gene>
<dbReference type="GO" id="GO:0010844">
    <property type="term" value="F:recombination hotspot binding"/>
    <property type="evidence" value="ECO:0007669"/>
    <property type="project" value="TreeGrafter"/>
</dbReference>
<dbReference type="RefSeq" id="XP_006876920.1">
    <property type="nucleotide sequence ID" value="XM_006876858.1"/>
</dbReference>
<feature type="domain" description="C2H2-type" evidence="43">
    <location>
        <begin position="556"/>
        <end position="583"/>
    </location>
</feature>
<dbReference type="Gene3D" id="2.170.270.10">
    <property type="entry name" value="SET domain"/>
    <property type="match status" value="1"/>
</dbReference>
<dbReference type="InterPro" id="IPR001214">
    <property type="entry name" value="SET_dom"/>
</dbReference>
<evidence type="ECO:0000259" key="46">
    <source>
        <dbReference type="PROSITE" id="PS50806"/>
    </source>
</evidence>
<dbReference type="FunFam" id="3.30.160.60:FF:000601">
    <property type="entry name" value="Histone-lysine N-methyltransferase PRDM9"/>
    <property type="match status" value="2"/>
</dbReference>
<dbReference type="EC" id="2.1.1.362" evidence="9"/>
<evidence type="ECO:0000313" key="48">
    <source>
        <dbReference type="RefSeq" id="XP_006876920.1"/>
    </source>
</evidence>
<evidence type="ECO:0000256" key="2">
    <source>
        <dbReference type="ARBA" id="ARBA00004123"/>
    </source>
</evidence>
<dbReference type="GO" id="GO:0140955">
    <property type="term" value="F:histone H3K36 trimethyltransferase activity"/>
    <property type="evidence" value="ECO:0007669"/>
    <property type="project" value="UniProtKB-EC"/>
</dbReference>
<dbReference type="FunFam" id="3.30.160.60:FF:001312">
    <property type="entry name" value="Histone-lysine N-methyltransferase PRDM9"/>
    <property type="match status" value="1"/>
</dbReference>
<dbReference type="GO" id="GO:0005694">
    <property type="term" value="C:chromosome"/>
    <property type="evidence" value="ECO:0007669"/>
    <property type="project" value="UniProtKB-SubCell"/>
</dbReference>
<comment type="catalytic activity">
    <reaction evidence="26">
        <text>L-lysyl-[protein] + S-adenosyl-L-methionine = N(6)-methyl-L-lysyl-[protein] + S-adenosyl-L-homocysteine + H(+)</text>
        <dbReference type="Rhea" id="RHEA:51736"/>
        <dbReference type="Rhea" id="RHEA-COMP:9752"/>
        <dbReference type="Rhea" id="RHEA-COMP:13053"/>
        <dbReference type="ChEBI" id="CHEBI:15378"/>
        <dbReference type="ChEBI" id="CHEBI:29969"/>
        <dbReference type="ChEBI" id="CHEBI:57856"/>
        <dbReference type="ChEBI" id="CHEBI:59789"/>
        <dbReference type="ChEBI" id="CHEBI:61929"/>
    </reaction>
    <physiologicalReaction direction="left-to-right" evidence="26">
        <dbReference type="Rhea" id="RHEA:51737"/>
    </physiologicalReaction>
</comment>
<evidence type="ECO:0000256" key="23">
    <source>
        <dbReference type="ARBA" id="ARBA00023163"/>
    </source>
</evidence>
<dbReference type="Pfam" id="PF00096">
    <property type="entry name" value="zf-C2H2"/>
    <property type="match status" value="3"/>
</dbReference>
<evidence type="ECO:0000256" key="35">
    <source>
        <dbReference type="ARBA" id="ARBA00076494"/>
    </source>
</evidence>
<keyword evidence="13" id="KW-0808">Transferase</keyword>
<name>A0A9B0UBC3_CHRAS</name>
<feature type="region of interest" description="Disordered" evidence="42">
    <location>
        <begin position="178"/>
        <end position="207"/>
    </location>
</feature>
<dbReference type="CDD" id="cd07765">
    <property type="entry name" value="KRAB_A-box"/>
    <property type="match status" value="1"/>
</dbReference>
<dbReference type="Pfam" id="PF09514">
    <property type="entry name" value="SSXRD"/>
    <property type="match status" value="1"/>
</dbReference>
<evidence type="ECO:0000256" key="8">
    <source>
        <dbReference type="ARBA" id="ARBA00012187"/>
    </source>
</evidence>
<dbReference type="EC" id="2.1.1.354" evidence="6"/>
<dbReference type="InterPro" id="IPR044417">
    <property type="entry name" value="PRDM7_9_PR-SET"/>
</dbReference>
<keyword evidence="47" id="KW-1185">Reference proteome</keyword>
<evidence type="ECO:0000256" key="9">
    <source>
        <dbReference type="ARBA" id="ARBA00012188"/>
    </source>
</evidence>
<keyword evidence="23" id="KW-0804">Transcription</keyword>
<evidence type="ECO:0000259" key="43">
    <source>
        <dbReference type="PROSITE" id="PS50157"/>
    </source>
</evidence>
<dbReference type="GO" id="GO:0140941">
    <property type="term" value="F:histone H4K20me methyltransferase activity"/>
    <property type="evidence" value="ECO:0007669"/>
    <property type="project" value="UniProtKB-EC"/>
</dbReference>
<dbReference type="GO" id="GO:0032259">
    <property type="term" value="P:methylation"/>
    <property type="evidence" value="ECO:0007669"/>
    <property type="project" value="UniProtKB-KW"/>
</dbReference>
<evidence type="ECO:0000256" key="22">
    <source>
        <dbReference type="ARBA" id="ARBA00023159"/>
    </source>
</evidence>
<dbReference type="GO" id="GO:0035825">
    <property type="term" value="P:homologous recombination"/>
    <property type="evidence" value="ECO:0007669"/>
    <property type="project" value="UniProtKB-ARBA"/>
</dbReference>
<feature type="compositionally biased region" description="Basic and acidic residues" evidence="42">
    <location>
        <begin position="459"/>
        <end position="475"/>
    </location>
</feature>
<dbReference type="GO" id="GO:0140999">
    <property type="term" value="F:histone H3K4 trimethyltransferase activity"/>
    <property type="evidence" value="ECO:0007669"/>
    <property type="project" value="UniProtKB-EC"/>
</dbReference>
<evidence type="ECO:0000256" key="3">
    <source>
        <dbReference type="ARBA" id="ARBA00004286"/>
    </source>
</evidence>
<feature type="region of interest" description="Disordered" evidence="42">
    <location>
        <begin position="1"/>
        <end position="52"/>
    </location>
</feature>
<comment type="catalytic activity">
    <reaction evidence="28">
        <text>N(6)-methyl-L-lysyl(20)-[histone H4] + S-adenosyl-L-methionine = N(6),N(6)-dimethyl-L-lysyl(20)-[histone H4] + S-adenosyl-L-homocysteine + H(+)</text>
        <dbReference type="Rhea" id="RHEA:60348"/>
        <dbReference type="Rhea" id="RHEA-COMP:15555"/>
        <dbReference type="Rhea" id="RHEA-COMP:15556"/>
        <dbReference type="ChEBI" id="CHEBI:15378"/>
        <dbReference type="ChEBI" id="CHEBI:57856"/>
        <dbReference type="ChEBI" id="CHEBI:59789"/>
        <dbReference type="ChEBI" id="CHEBI:61929"/>
        <dbReference type="ChEBI" id="CHEBI:61976"/>
        <dbReference type="EC" id="2.1.1.362"/>
    </reaction>
    <physiologicalReaction direction="left-to-right" evidence="28">
        <dbReference type="Rhea" id="RHEA:60349"/>
    </physiologicalReaction>
</comment>
<evidence type="ECO:0000256" key="11">
    <source>
        <dbReference type="ARBA" id="ARBA00022481"/>
    </source>
</evidence>